<feature type="domain" description="Cyclin-like" evidence="9">
    <location>
        <begin position="223"/>
        <end position="304"/>
    </location>
</feature>
<reference evidence="10" key="1">
    <citation type="submission" date="2022-06" db="EMBL/GenBank/DDBJ databases">
        <title>Natrinema sp. a new haloarchaeum isolate from saline soil.</title>
        <authorList>
            <person name="Strakova D."/>
            <person name="Galisteo C."/>
            <person name="Sanchez-Porro C."/>
            <person name="Ventosa A."/>
        </authorList>
    </citation>
    <scope>NUCLEOTIDE SEQUENCE</scope>
    <source>
        <strain evidence="10">S1CR25-10</strain>
    </source>
</reference>
<keyword evidence="11" id="KW-1185">Reference proteome</keyword>
<dbReference type="InterPro" id="IPR013137">
    <property type="entry name" value="Znf_TFIIB"/>
</dbReference>
<dbReference type="EMBL" id="JAMQOT010000010">
    <property type="protein sequence ID" value="MDF9747929.1"/>
    <property type="molecule type" value="Genomic_DNA"/>
</dbReference>
<dbReference type="Pfam" id="PF00382">
    <property type="entry name" value="TFIIB"/>
    <property type="match status" value="2"/>
</dbReference>
<feature type="region of interest" description="Disordered" evidence="8">
    <location>
        <begin position="52"/>
        <end position="83"/>
    </location>
</feature>
<dbReference type="InterPro" id="IPR013150">
    <property type="entry name" value="TFIIB_cyclin"/>
</dbReference>
<dbReference type="Gene3D" id="1.10.472.170">
    <property type="match status" value="1"/>
</dbReference>
<keyword evidence="4" id="KW-0863">Zinc-finger</keyword>
<keyword evidence="7" id="KW-0804">Transcription</keyword>
<comment type="similarity">
    <text evidence="1">Belongs to the TFIIB family.</text>
</comment>
<evidence type="ECO:0000256" key="8">
    <source>
        <dbReference type="SAM" id="MobiDB-lite"/>
    </source>
</evidence>
<keyword evidence="6" id="KW-0805">Transcription regulation</keyword>
<dbReference type="PANTHER" id="PTHR11618:SF13">
    <property type="entry name" value="TRANSCRIPTION INITIATION FACTOR IIB"/>
    <property type="match status" value="1"/>
</dbReference>
<dbReference type="GO" id="GO:0017025">
    <property type="term" value="F:TBP-class protein binding"/>
    <property type="evidence" value="ECO:0007669"/>
    <property type="project" value="InterPro"/>
</dbReference>
<dbReference type="SUPFAM" id="SSF47954">
    <property type="entry name" value="Cyclin-like"/>
    <property type="match status" value="2"/>
</dbReference>
<keyword evidence="5" id="KW-0862">Zinc</keyword>
<evidence type="ECO:0000256" key="6">
    <source>
        <dbReference type="ARBA" id="ARBA00023015"/>
    </source>
</evidence>
<protein>
    <recommendedName>
        <fullName evidence="2">Transcription initiation factor IIB</fullName>
    </recommendedName>
</protein>
<dbReference type="PANTHER" id="PTHR11618">
    <property type="entry name" value="TRANSCRIPTION INITIATION FACTOR IIB-RELATED"/>
    <property type="match status" value="1"/>
</dbReference>
<evidence type="ECO:0000256" key="1">
    <source>
        <dbReference type="ARBA" id="ARBA00010857"/>
    </source>
</evidence>
<feature type="compositionally biased region" description="Basic and acidic residues" evidence="8">
    <location>
        <begin position="52"/>
        <end position="66"/>
    </location>
</feature>
<evidence type="ECO:0000256" key="7">
    <source>
        <dbReference type="ARBA" id="ARBA00023163"/>
    </source>
</evidence>
<evidence type="ECO:0000256" key="3">
    <source>
        <dbReference type="ARBA" id="ARBA00022737"/>
    </source>
</evidence>
<evidence type="ECO:0000256" key="4">
    <source>
        <dbReference type="ARBA" id="ARBA00022771"/>
    </source>
</evidence>
<dbReference type="InterPro" id="IPR036915">
    <property type="entry name" value="Cyclin-like_sf"/>
</dbReference>
<feature type="domain" description="Cyclin-like" evidence="9">
    <location>
        <begin position="132"/>
        <end position="210"/>
    </location>
</feature>
<dbReference type="InterPro" id="IPR000812">
    <property type="entry name" value="TFIIB"/>
</dbReference>
<dbReference type="GO" id="GO:0097550">
    <property type="term" value="C:transcription preinitiation complex"/>
    <property type="evidence" value="ECO:0007669"/>
    <property type="project" value="TreeGrafter"/>
</dbReference>
<evidence type="ECO:0000256" key="5">
    <source>
        <dbReference type="ARBA" id="ARBA00022833"/>
    </source>
</evidence>
<dbReference type="RefSeq" id="WP_277524405.1">
    <property type="nucleotide sequence ID" value="NZ_JAMQOT010000010.1"/>
</dbReference>
<keyword evidence="4" id="KW-0479">Metal-binding</keyword>
<dbReference type="Gene3D" id="1.10.472.10">
    <property type="entry name" value="Cyclin-like"/>
    <property type="match status" value="1"/>
</dbReference>
<dbReference type="Proteomes" id="UP001154061">
    <property type="component" value="Unassembled WGS sequence"/>
</dbReference>
<dbReference type="AlphaFoldDB" id="A0A9Q4Q246"/>
<evidence type="ECO:0000313" key="11">
    <source>
        <dbReference type="Proteomes" id="UP001154061"/>
    </source>
</evidence>
<dbReference type="GO" id="GO:0070897">
    <property type="term" value="P:transcription preinitiation complex assembly"/>
    <property type="evidence" value="ECO:0007669"/>
    <property type="project" value="InterPro"/>
</dbReference>
<evidence type="ECO:0000256" key="2">
    <source>
        <dbReference type="ARBA" id="ARBA00013932"/>
    </source>
</evidence>
<keyword evidence="3" id="KW-0677">Repeat</keyword>
<dbReference type="PROSITE" id="PS00782">
    <property type="entry name" value="TFIIB"/>
    <property type="match status" value="2"/>
</dbReference>
<dbReference type="SMART" id="SM00385">
    <property type="entry name" value="CYCLIN"/>
    <property type="match status" value="2"/>
</dbReference>
<dbReference type="Pfam" id="PF08271">
    <property type="entry name" value="Zn_Ribbon_TF"/>
    <property type="match status" value="1"/>
</dbReference>
<evidence type="ECO:0000313" key="10">
    <source>
        <dbReference type="EMBL" id="MDF9747929.1"/>
    </source>
</evidence>
<comment type="caution">
    <text evidence="10">The sequence shown here is derived from an EMBL/GenBank/DDBJ whole genome shotgun (WGS) entry which is preliminary data.</text>
</comment>
<dbReference type="InterPro" id="IPR013763">
    <property type="entry name" value="Cyclin-like_dom"/>
</dbReference>
<name>A0A9Q4Q246_9EURY</name>
<dbReference type="SUPFAM" id="SSF57783">
    <property type="entry name" value="Zinc beta-ribbon"/>
    <property type="match status" value="1"/>
</dbReference>
<dbReference type="InterPro" id="IPR023486">
    <property type="entry name" value="TFIIB_CS"/>
</dbReference>
<sequence>MATSNIYTTAFDEDVQTTTTECPDCGGSIRQTGREMTCEDCGLILEENQLDRRPDWGRSDGQESKKRTGAPLTPTRHDRGLSTEIGYHCDGNGTTLSSQKRRQLNRLRREQSRAQWQSKAERNLAYGLGEARRIVAHLGLAKSIRDQACALFRQAQSEGLCHGRSLEAVAAASVYAATRCNGLGRSRAEITASARCDQGRLTNAYDAMNIDLELPTQPISVIDRIPKLATELKVPDRVRRRAVELAQQASEAGLTIGRRPSGVAAGCLYLAAERAGLCLTQHQIADTAGTSPNTLRNRRDELLELDAC</sequence>
<gene>
    <name evidence="10" type="ORF">NDI89_20350</name>
</gene>
<proteinExistence type="inferred from homology"/>
<organism evidence="10 11">
    <name type="scientific">Natrinema salsiterrestre</name>
    <dbReference type="NCBI Taxonomy" id="2950540"/>
    <lineage>
        <taxon>Archaea</taxon>
        <taxon>Methanobacteriati</taxon>
        <taxon>Methanobacteriota</taxon>
        <taxon>Stenosarchaea group</taxon>
        <taxon>Halobacteria</taxon>
        <taxon>Halobacteriales</taxon>
        <taxon>Natrialbaceae</taxon>
        <taxon>Natrinema</taxon>
    </lineage>
</organism>
<evidence type="ECO:0000259" key="9">
    <source>
        <dbReference type="SMART" id="SM00385"/>
    </source>
</evidence>
<accession>A0A9Q4Q246</accession>
<dbReference type="GO" id="GO:0008270">
    <property type="term" value="F:zinc ion binding"/>
    <property type="evidence" value="ECO:0007669"/>
    <property type="project" value="UniProtKB-KW"/>
</dbReference>
<dbReference type="PRINTS" id="PR00685">
    <property type="entry name" value="TIFACTORIIB"/>
</dbReference>